<dbReference type="OrthoDB" id="389074at2"/>
<sequence length="539" mass="60682">MSCGLSFKIATEDWEFEQIHALNYKTFVQEIPQHGVNKEKKLVDKFHEENSYCICLRDRRLLGMLACRSKRPFSLDLKLADLAAYLPPHNALCEIRLLSVEKEVRGGRILVGLMNMLMEYCNEQGYDLAVISGTVRQLKLYQHLGFVPFGPLVGKPEAMFQPMYLARETIVRNLNSFLEQQPRLKPAVKDSVNFLPGPVRICEAVKEAFIKTPVSHRSDRFLKDIAQIQHKLSQLVNSKSVQILLGSGTLANDVVAANLSNKGKGIVVSNGEFCERLVDHAQRARLDFKEFKNTWGKAIYYDELEIILDQEPSIRWVWAVHLETSTGVLNDLSKLKNICKKRNIILCLDCVSSIGALPIDLKGVFLASGVSGKALCSYPGLSFVFYNHALSGQGLPRYMDLELYSKSEGVPFTHSSNFIYALQNALNLTLSRDFSINAKFAEGLRRQLRALGIKVVAAEEYASPNVISFELPGDLSSETIGARLENEGYYLSYRSSYLLERNWLQVCLMGEYDQRDIEAFPSILASCLAMKEDGILKVK</sequence>
<dbReference type="GO" id="GO:0008483">
    <property type="term" value="F:transaminase activity"/>
    <property type="evidence" value="ECO:0007669"/>
    <property type="project" value="UniProtKB-KW"/>
</dbReference>
<dbReference type="InterPro" id="IPR015424">
    <property type="entry name" value="PyrdxlP-dep_Trfase"/>
</dbReference>
<dbReference type="AlphaFoldDB" id="A0A1M5YMJ5"/>
<dbReference type="Proteomes" id="UP000183954">
    <property type="component" value="Unassembled WGS sequence"/>
</dbReference>
<evidence type="ECO:0000256" key="1">
    <source>
        <dbReference type="ARBA" id="ARBA00001933"/>
    </source>
</evidence>
<protein>
    <submittedName>
        <fullName evidence="6">Aspartate aminotransferase</fullName>
    </submittedName>
</protein>
<dbReference type="InterPro" id="IPR015421">
    <property type="entry name" value="PyrdxlP-dep_Trfase_major"/>
</dbReference>
<dbReference type="Pfam" id="PF00266">
    <property type="entry name" value="Aminotran_5"/>
    <property type="match status" value="1"/>
</dbReference>
<dbReference type="Gene3D" id="3.90.1150.10">
    <property type="entry name" value="Aspartate Aminotransferase, domain 1"/>
    <property type="match status" value="1"/>
</dbReference>
<dbReference type="InterPro" id="IPR015422">
    <property type="entry name" value="PyrdxlP-dep_Trfase_small"/>
</dbReference>
<evidence type="ECO:0000256" key="3">
    <source>
        <dbReference type="ARBA" id="ARBA00022679"/>
    </source>
</evidence>
<keyword evidence="2 6" id="KW-0032">Aminotransferase</keyword>
<accession>A0A1M5YMJ5</accession>
<evidence type="ECO:0000313" key="7">
    <source>
        <dbReference type="Proteomes" id="UP000183954"/>
    </source>
</evidence>
<dbReference type="STRING" id="1121420.SAMN02746098_02562"/>
<keyword evidence="3 6" id="KW-0808">Transferase</keyword>
<evidence type="ECO:0000313" key="6">
    <source>
        <dbReference type="EMBL" id="SHI13201.1"/>
    </source>
</evidence>
<reference evidence="7" key="1">
    <citation type="submission" date="2016-11" db="EMBL/GenBank/DDBJ databases">
        <authorList>
            <person name="Varghese N."/>
            <person name="Submissions S."/>
        </authorList>
    </citation>
    <scope>NUCLEOTIDE SEQUENCE [LARGE SCALE GENOMIC DNA]</scope>
    <source>
        <strain evidence="7">DSM 15449</strain>
    </source>
</reference>
<dbReference type="Pfam" id="PF00583">
    <property type="entry name" value="Acetyltransf_1"/>
    <property type="match status" value="1"/>
</dbReference>
<organism evidence="6 7">
    <name type="scientific">Desulfosporosinus lacus DSM 15449</name>
    <dbReference type="NCBI Taxonomy" id="1121420"/>
    <lineage>
        <taxon>Bacteria</taxon>
        <taxon>Bacillati</taxon>
        <taxon>Bacillota</taxon>
        <taxon>Clostridia</taxon>
        <taxon>Eubacteriales</taxon>
        <taxon>Desulfitobacteriaceae</taxon>
        <taxon>Desulfosporosinus</taxon>
    </lineage>
</organism>
<dbReference type="Gene3D" id="3.40.640.10">
    <property type="entry name" value="Type I PLP-dependent aspartate aminotransferase-like (Major domain)"/>
    <property type="match status" value="1"/>
</dbReference>
<dbReference type="EMBL" id="FQXJ01000008">
    <property type="protein sequence ID" value="SHI13201.1"/>
    <property type="molecule type" value="Genomic_DNA"/>
</dbReference>
<evidence type="ECO:0000256" key="2">
    <source>
        <dbReference type="ARBA" id="ARBA00022576"/>
    </source>
</evidence>
<dbReference type="PROSITE" id="PS51186">
    <property type="entry name" value="GNAT"/>
    <property type="match status" value="1"/>
</dbReference>
<feature type="domain" description="N-acetyltransferase" evidence="5">
    <location>
        <begin position="5"/>
        <end position="164"/>
    </location>
</feature>
<dbReference type="GO" id="GO:0016747">
    <property type="term" value="F:acyltransferase activity, transferring groups other than amino-acyl groups"/>
    <property type="evidence" value="ECO:0007669"/>
    <property type="project" value="InterPro"/>
</dbReference>
<name>A0A1M5YMJ5_9FIRM</name>
<dbReference type="InterPro" id="IPR016181">
    <property type="entry name" value="Acyl_CoA_acyltransferase"/>
</dbReference>
<proteinExistence type="predicted"/>
<dbReference type="SUPFAM" id="SSF55729">
    <property type="entry name" value="Acyl-CoA N-acyltransferases (Nat)"/>
    <property type="match status" value="1"/>
</dbReference>
<evidence type="ECO:0000256" key="4">
    <source>
        <dbReference type="ARBA" id="ARBA00022898"/>
    </source>
</evidence>
<dbReference type="RefSeq" id="WP_073030120.1">
    <property type="nucleotide sequence ID" value="NZ_FQXJ01000008.1"/>
</dbReference>
<dbReference type="PANTHER" id="PTHR42778">
    <property type="entry name" value="2-AMINOETHYLPHOSPHONATE--PYRUVATE TRANSAMINASE"/>
    <property type="match status" value="1"/>
</dbReference>
<dbReference type="InterPro" id="IPR000192">
    <property type="entry name" value="Aminotrans_V_dom"/>
</dbReference>
<dbReference type="Gene3D" id="3.40.630.30">
    <property type="match status" value="1"/>
</dbReference>
<dbReference type="PANTHER" id="PTHR42778:SF1">
    <property type="entry name" value="2-AMINOETHYLPHOSPHONATE--PYRUVATE TRANSAMINASE"/>
    <property type="match status" value="1"/>
</dbReference>
<keyword evidence="7" id="KW-1185">Reference proteome</keyword>
<dbReference type="InterPro" id="IPR000182">
    <property type="entry name" value="GNAT_dom"/>
</dbReference>
<dbReference type="SUPFAM" id="SSF53383">
    <property type="entry name" value="PLP-dependent transferases"/>
    <property type="match status" value="1"/>
</dbReference>
<keyword evidence="4" id="KW-0663">Pyridoxal phosphate</keyword>
<evidence type="ECO:0000259" key="5">
    <source>
        <dbReference type="PROSITE" id="PS51186"/>
    </source>
</evidence>
<gene>
    <name evidence="6" type="ORF">SAMN02746098_02562</name>
</gene>
<comment type="cofactor">
    <cofactor evidence="1">
        <name>pyridoxal 5'-phosphate</name>
        <dbReference type="ChEBI" id="CHEBI:597326"/>
    </cofactor>
</comment>